<sequence length="182" mass="21231">MAKNTQDREDLLRDGTAMPIRGRIWVHRADVNRDAPCQTGRPDLEVVVGFRPDGRVSLYWDQDPVFQFDTQRQLRRVFSLSNLYRADRRRLCLIRKESQQNADQRENVASRLRLELEPISDDVQQSILEQLNHCLKVLRDYLTATPKHKLETIGESESEFTERVLCWIESLNDPIPIADSLS</sequence>
<evidence type="ECO:0000313" key="1">
    <source>
        <dbReference type="EMBL" id="MDM4017334.1"/>
    </source>
</evidence>
<keyword evidence="2" id="KW-1185">Reference proteome</keyword>
<comment type="caution">
    <text evidence="1">The sequence shown here is derived from an EMBL/GenBank/DDBJ whole genome shotgun (WGS) entry which is preliminary data.</text>
</comment>
<accession>A0ABT7PLE4</accession>
<gene>
    <name evidence="1" type="ORF">QTN89_17940</name>
</gene>
<dbReference type="RefSeq" id="WP_149499096.1">
    <property type="nucleotide sequence ID" value="NZ_JASZZN010000013.1"/>
</dbReference>
<organism evidence="1 2">
    <name type="scientific">Roseiconus lacunae</name>
    <dbReference type="NCBI Taxonomy" id="2605694"/>
    <lineage>
        <taxon>Bacteria</taxon>
        <taxon>Pseudomonadati</taxon>
        <taxon>Planctomycetota</taxon>
        <taxon>Planctomycetia</taxon>
        <taxon>Pirellulales</taxon>
        <taxon>Pirellulaceae</taxon>
        <taxon>Roseiconus</taxon>
    </lineage>
</organism>
<name>A0ABT7PLE4_9BACT</name>
<evidence type="ECO:0000313" key="2">
    <source>
        <dbReference type="Proteomes" id="UP001239462"/>
    </source>
</evidence>
<dbReference type="EMBL" id="JASZZN010000013">
    <property type="protein sequence ID" value="MDM4017334.1"/>
    <property type="molecule type" value="Genomic_DNA"/>
</dbReference>
<protein>
    <submittedName>
        <fullName evidence="1">Uncharacterized protein</fullName>
    </submittedName>
</protein>
<proteinExistence type="predicted"/>
<reference evidence="1 2" key="1">
    <citation type="submission" date="2023-06" db="EMBL/GenBank/DDBJ databases">
        <title>Roseiconus lacunae JC819 isolated from Gulf of Mannar region, Tamil Nadu.</title>
        <authorList>
            <person name="Pk S."/>
            <person name="Ch S."/>
            <person name="Ch V.R."/>
        </authorList>
    </citation>
    <scope>NUCLEOTIDE SEQUENCE [LARGE SCALE GENOMIC DNA]</scope>
    <source>
        <strain evidence="1 2">JC819</strain>
    </source>
</reference>
<dbReference type="Proteomes" id="UP001239462">
    <property type="component" value="Unassembled WGS sequence"/>
</dbReference>